<dbReference type="Pfam" id="PF05768">
    <property type="entry name" value="Glrx-like"/>
    <property type="match status" value="1"/>
</dbReference>
<organism evidence="1 2">
    <name type="scientific">SAR86 cluster bacterium</name>
    <dbReference type="NCBI Taxonomy" id="2030880"/>
    <lineage>
        <taxon>Bacteria</taxon>
        <taxon>Pseudomonadati</taxon>
        <taxon>Pseudomonadota</taxon>
        <taxon>Gammaproteobacteria</taxon>
        <taxon>SAR86 cluster</taxon>
    </lineage>
</organism>
<dbReference type="SUPFAM" id="SSF52833">
    <property type="entry name" value="Thioredoxin-like"/>
    <property type="match status" value="1"/>
</dbReference>
<reference evidence="2" key="1">
    <citation type="submission" date="2017-08" db="EMBL/GenBank/DDBJ databases">
        <title>A dynamic microbial community with high functional redundancy inhabits the cold, oxic subseafloor aquifer.</title>
        <authorList>
            <person name="Tully B.J."/>
            <person name="Wheat C.G."/>
            <person name="Glazer B.T."/>
            <person name="Huber J.A."/>
        </authorList>
    </citation>
    <scope>NUCLEOTIDE SEQUENCE [LARGE SCALE GENOMIC DNA]</scope>
</reference>
<dbReference type="AlphaFoldDB" id="A0A2A4WSF7"/>
<dbReference type="InterPro" id="IPR008554">
    <property type="entry name" value="Glutaredoxin-like"/>
</dbReference>
<dbReference type="InterPro" id="IPR036249">
    <property type="entry name" value="Thioredoxin-like_sf"/>
</dbReference>
<dbReference type="Gene3D" id="3.40.30.10">
    <property type="entry name" value="Glutaredoxin"/>
    <property type="match status" value="1"/>
</dbReference>
<sequence>MNRLIFYTTVGCHLCEHAAIVLQEFAAQSEAPPFDLDEVDISTDEYLVELYGIRIPVVKNSANEKEIGWPFGLEDLSTLF</sequence>
<protein>
    <submittedName>
        <fullName evidence="1">NrdH-redoxin</fullName>
    </submittedName>
</protein>
<comment type="caution">
    <text evidence="1">The sequence shown here is derived from an EMBL/GenBank/DDBJ whole genome shotgun (WGS) entry which is preliminary data.</text>
</comment>
<dbReference type="EMBL" id="NVUL01000124">
    <property type="protein sequence ID" value="PCI73378.1"/>
    <property type="molecule type" value="Genomic_DNA"/>
</dbReference>
<accession>A0A2A4WSF7</accession>
<evidence type="ECO:0000313" key="2">
    <source>
        <dbReference type="Proteomes" id="UP000218767"/>
    </source>
</evidence>
<dbReference type="Proteomes" id="UP000218767">
    <property type="component" value="Unassembled WGS sequence"/>
</dbReference>
<name>A0A2A4WSF7_9GAMM</name>
<gene>
    <name evidence="1" type="ORF">COB20_16275</name>
</gene>
<proteinExistence type="predicted"/>
<evidence type="ECO:0000313" key="1">
    <source>
        <dbReference type="EMBL" id="PCI73378.1"/>
    </source>
</evidence>